<dbReference type="AlphaFoldDB" id="F0WI89"/>
<gene>
    <name evidence="1" type="primary">AlNc14C108G6296</name>
    <name evidence="1" type="ORF">ALNC14_071110</name>
</gene>
<evidence type="ECO:0000313" key="1">
    <source>
        <dbReference type="EMBL" id="CCA20968.1"/>
    </source>
</evidence>
<dbReference type="HOGENOM" id="CLU_3110365_0_0_1"/>
<sequence>MQERLAPFPLATRDSAVALTFDRQIWSLAHLLKPTGTWSYDVLLICHYLGC</sequence>
<protein>
    <submittedName>
        <fullName evidence="1">AlNc14C108G6296 protein</fullName>
    </submittedName>
</protein>
<dbReference type="EMBL" id="FR824153">
    <property type="protein sequence ID" value="CCA20968.1"/>
    <property type="molecule type" value="Genomic_DNA"/>
</dbReference>
<reference evidence="1" key="1">
    <citation type="journal article" date="2011" name="PLoS Biol.">
        <title>Gene gain and loss during evolution of obligate parasitism in the white rust pathogen of Arabidopsis thaliana.</title>
        <authorList>
            <person name="Kemen E."/>
            <person name="Gardiner A."/>
            <person name="Schultz-Larsen T."/>
            <person name="Kemen A.C."/>
            <person name="Balmuth A.L."/>
            <person name="Robert-Seilaniantz A."/>
            <person name="Bailey K."/>
            <person name="Holub E."/>
            <person name="Studholme D.J."/>
            <person name="Maclean D."/>
            <person name="Jones J.D."/>
        </authorList>
    </citation>
    <scope>NUCLEOTIDE SEQUENCE</scope>
</reference>
<proteinExistence type="predicted"/>
<reference evidence="1" key="2">
    <citation type="submission" date="2011-02" db="EMBL/GenBank/DDBJ databases">
        <authorList>
            <person name="MacLean D."/>
        </authorList>
    </citation>
    <scope>NUCLEOTIDE SEQUENCE</scope>
</reference>
<organism evidence="1">
    <name type="scientific">Albugo laibachii Nc14</name>
    <dbReference type="NCBI Taxonomy" id="890382"/>
    <lineage>
        <taxon>Eukaryota</taxon>
        <taxon>Sar</taxon>
        <taxon>Stramenopiles</taxon>
        <taxon>Oomycota</taxon>
        <taxon>Peronosporomycetes</taxon>
        <taxon>Albuginales</taxon>
        <taxon>Albuginaceae</taxon>
        <taxon>Albugo</taxon>
    </lineage>
</organism>
<accession>F0WI89</accession>
<name>F0WI89_9STRA</name>